<evidence type="ECO:0000313" key="2">
    <source>
        <dbReference type="Proteomes" id="UP000230639"/>
    </source>
</evidence>
<protein>
    <recommendedName>
        <fullName evidence="3">Glycosyltransferase</fullName>
    </recommendedName>
</protein>
<organism evidence="1 2">
    <name type="scientific">Salmonella diarizonae</name>
    <dbReference type="NCBI Taxonomy" id="59204"/>
    <lineage>
        <taxon>Bacteria</taxon>
        <taxon>Pseudomonadati</taxon>
        <taxon>Pseudomonadota</taxon>
        <taxon>Gammaproteobacteria</taxon>
        <taxon>Enterobacterales</taxon>
        <taxon>Enterobacteriaceae</taxon>
        <taxon>Salmonella</taxon>
    </lineage>
</organism>
<proteinExistence type="predicted"/>
<dbReference type="SUPFAM" id="SSF53756">
    <property type="entry name" value="UDP-Glycosyltransferase/glycogen phosphorylase"/>
    <property type="match status" value="1"/>
</dbReference>
<evidence type="ECO:0000313" key="1">
    <source>
        <dbReference type="EMBL" id="ATW54063.1"/>
    </source>
</evidence>
<reference evidence="1 2" key="1">
    <citation type="submission" date="2017-09" db="EMBL/GenBank/DDBJ databases">
        <title>Complete genome of Salmonella enterica subsp. diarizonae isolated from stool of a patient with bacterial enteropathy.</title>
        <authorList>
            <person name="Zhou J."/>
            <person name="Chen Q."/>
            <person name="Guo L."/>
            <person name="Fan J."/>
        </authorList>
    </citation>
    <scope>NUCLEOTIDE SEQUENCE [LARGE SCALE GENOMIC DNA]</scope>
    <source>
        <strain evidence="1 2">HZS154</strain>
    </source>
</reference>
<dbReference type="AlphaFoldDB" id="A0A2I5HEU8"/>
<name>A0A2I5HEU8_SALDZ</name>
<gene>
    <name evidence="1" type="ORF">CNQ75_05660</name>
</gene>
<dbReference type="Proteomes" id="UP000230639">
    <property type="component" value="Chromosome"/>
</dbReference>
<dbReference type="EMBL" id="CP023345">
    <property type="protein sequence ID" value="ATW54063.1"/>
    <property type="molecule type" value="Genomic_DNA"/>
</dbReference>
<dbReference type="STRING" id="59204.UQ49_15030"/>
<dbReference type="RefSeq" id="WP_024149648.1">
    <property type="nucleotide sequence ID" value="NZ_CP011288.1"/>
</dbReference>
<evidence type="ECO:0008006" key="3">
    <source>
        <dbReference type="Google" id="ProtNLM"/>
    </source>
</evidence>
<sequence>MTDSIAIFHPSHHLGGTEILFSRLIDELVRTGFSVSVIDYGDGVLKNNLRKKDVAYYDYEICREGENWRDLVRANIFVVSARNIIRYLFLCINYKQYNTRVMFWQLHPSELYSGQFPFTARVKKLLGYNGLRFFLQLMPGIRGVCQIINELSISNNLKIMDEACYMESTWILNCKLKKNYLPLLTGMKEIKIQKGHYYKRPCKVKNIAIISRLEEFKTYGVIKAIEDILEINDKIYIHVVGDGKDRFLIENIFKSKSRVFFYGFINNLELNQFFCEHAIDILFAMGTSALEGASRGIPTVRLPCLDKPLIKKNVYKFIHDQNGYSLGEYLDTPFCSEGYYSMNVVFEKINQDNICESTIQFFNNYYADEKIKQLVIESICNVPNYTFKKYTLSFGLRFMNYVMNKIKSNAGI</sequence>
<accession>A0A2I5HEU8</accession>